<dbReference type="AlphaFoldDB" id="A0A1R3G1W2"/>
<sequence length="27" mass="2977">MLPSRQRPCKIFTNSNGVGARNSDEAK</sequence>
<comment type="caution">
    <text evidence="2">The sequence shown here is derived from an EMBL/GenBank/DDBJ whole genome shotgun (WGS) entry which is preliminary data.</text>
</comment>
<reference evidence="2 3" key="1">
    <citation type="submission" date="2013-09" db="EMBL/GenBank/DDBJ databases">
        <title>Corchorus capsularis genome sequencing.</title>
        <authorList>
            <person name="Alam M."/>
            <person name="Haque M.S."/>
            <person name="Islam M.S."/>
            <person name="Emdad E.M."/>
            <person name="Islam M.M."/>
            <person name="Ahmed B."/>
            <person name="Halim A."/>
            <person name="Hossen Q.M.M."/>
            <person name="Hossain M.Z."/>
            <person name="Ahmed R."/>
            <person name="Khan M.M."/>
            <person name="Islam R."/>
            <person name="Rashid M.M."/>
            <person name="Khan S.A."/>
            <person name="Rahman M.S."/>
            <person name="Alam M."/>
        </authorList>
    </citation>
    <scope>NUCLEOTIDE SEQUENCE [LARGE SCALE GENOMIC DNA]</scope>
    <source>
        <strain evidence="3">cv. CVL-1</strain>
        <tissue evidence="2">Whole seedling</tissue>
    </source>
</reference>
<accession>A0A1R3G1W2</accession>
<evidence type="ECO:0000313" key="3">
    <source>
        <dbReference type="Proteomes" id="UP000188268"/>
    </source>
</evidence>
<feature type="region of interest" description="Disordered" evidence="1">
    <location>
        <begin position="1"/>
        <end position="27"/>
    </location>
</feature>
<evidence type="ECO:0000313" key="2">
    <source>
        <dbReference type="EMBL" id="OMO52078.1"/>
    </source>
</evidence>
<organism evidence="2 3">
    <name type="scientific">Corchorus capsularis</name>
    <name type="common">Jute</name>
    <dbReference type="NCBI Taxonomy" id="210143"/>
    <lineage>
        <taxon>Eukaryota</taxon>
        <taxon>Viridiplantae</taxon>
        <taxon>Streptophyta</taxon>
        <taxon>Embryophyta</taxon>
        <taxon>Tracheophyta</taxon>
        <taxon>Spermatophyta</taxon>
        <taxon>Magnoliopsida</taxon>
        <taxon>eudicotyledons</taxon>
        <taxon>Gunneridae</taxon>
        <taxon>Pentapetalae</taxon>
        <taxon>rosids</taxon>
        <taxon>malvids</taxon>
        <taxon>Malvales</taxon>
        <taxon>Malvaceae</taxon>
        <taxon>Grewioideae</taxon>
        <taxon>Apeibeae</taxon>
        <taxon>Corchorus</taxon>
    </lineage>
</organism>
<dbReference type="Gramene" id="OMO52078">
    <property type="protein sequence ID" value="OMO52078"/>
    <property type="gene ID" value="CCACVL1_29370"/>
</dbReference>
<protein>
    <submittedName>
        <fullName evidence="2">Uncharacterized protein</fullName>
    </submittedName>
</protein>
<proteinExistence type="predicted"/>
<name>A0A1R3G1W2_COCAP</name>
<gene>
    <name evidence="2" type="ORF">CCACVL1_29370</name>
</gene>
<dbReference type="EMBL" id="AWWV01015601">
    <property type="protein sequence ID" value="OMO52078.1"/>
    <property type="molecule type" value="Genomic_DNA"/>
</dbReference>
<keyword evidence="3" id="KW-1185">Reference proteome</keyword>
<dbReference type="Proteomes" id="UP000188268">
    <property type="component" value="Unassembled WGS sequence"/>
</dbReference>
<evidence type="ECO:0000256" key="1">
    <source>
        <dbReference type="SAM" id="MobiDB-lite"/>
    </source>
</evidence>